<organism evidence="12 13">
    <name type="scientific">Hermetia illucens</name>
    <name type="common">Black soldier fly</name>
    <dbReference type="NCBI Taxonomy" id="343691"/>
    <lineage>
        <taxon>Eukaryota</taxon>
        <taxon>Metazoa</taxon>
        <taxon>Ecdysozoa</taxon>
        <taxon>Arthropoda</taxon>
        <taxon>Hexapoda</taxon>
        <taxon>Insecta</taxon>
        <taxon>Pterygota</taxon>
        <taxon>Neoptera</taxon>
        <taxon>Endopterygota</taxon>
        <taxon>Diptera</taxon>
        <taxon>Brachycera</taxon>
        <taxon>Stratiomyomorpha</taxon>
        <taxon>Stratiomyidae</taxon>
        <taxon>Hermetiinae</taxon>
        <taxon>Hermetia</taxon>
    </lineage>
</organism>
<dbReference type="PANTHER" id="PTHR11097">
    <property type="entry name" value="EXOSOME COMPLEX EXONUCLEASE RIBOSOMAL RNA PROCESSING PROTEIN"/>
    <property type="match status" value="1"/>
</dbReference>
<keyword evidence="13" id="KW-1185">Reference proteome</keyword>
<dbReference type="PANTHER" id="PTHR11097:SF9">
    <property type="entry name" value="EXOSOME COMPLEX COMPONENT RRP43"/>
    <property type="match status" value="1"/>
</dbReference>
<evidence type="ECO:0000256" key="1">
    <source>
        <dbReference type="ARBA" id="ARBA00004496"/>
    </source>
</evidence>
<name>A0A7R8UI48_HERIL</name>
<dbReference type="InterPro" id="IPR033196">
    <property type="entry name" value="Rrp43"/>
</dbReference>
<dbReference type="GO" id="GO:0034475">
    <property type="term" value="P:U4 snRNA 3'-end processing"/>
    <property type="evidence" value="ECO:0007669"/>
    <property type="project" value="TreeGrafter"/>
</dbReference>
<dbReference type="GO" id="GO:0016075">
    <property type="term" value="P:rRNA catabolic process"/>
    <property type="evidence" value="ECO:0007669"/>
    <property type="project" value="TreeGrafter"/>
</dbReference>
<dbReference type="InParanoid" id="A0A7R8UI48"/>
<dbReference type="OMA" id="EIKAFWV"/>
<evidence type="ECO:0000256" key="8">
    <source>
        <dbReference type="ARBA" id="ARBA00023242"/>
    </source>
</evidence>
<keyword evidence="5" id="KW-0698">rRNA processing</keyword>
<keyword evidence="4" id="KW-0963">Cytoplasm</keyword>
<dbReference type="InterPro" id="IPR050590">
    <property type="entry name" value="Exosome_comp_Rrp42_subfam"/>
</dbReference>
<sequence length="270" mass="29669">MAEQYKLIHPSKYYRDYLNVNIRPDGREFDKLRPNAINVGSITTADGSAIVKVGNTNVVCGIRAELAKPKASTPDQGFLVPTIELTPLCSPKYRTGSSNEDAELYSAALNDILINADCLDLKKLCIYKEKLVWCLYCDISCLDHDGCVIDASLIAVIAALRNLKLPKVSYDAEIEKISVDTSIRESIEVKSSPVSTTLMVFDDNVIITDPTAEEESLSSCILTIAVCNGEVCYILKPGGTPFNSEQMDLCIKRALAREKSVLKLLNNVLK</sequence>
<gene>
    <name evidence="12" type="ORF">HERILL_LOCUS4109</name>
</gene>
<keyword evidence="7" id="KW-0694">RNA-binding</keyword>
<dbReference type="GO" id="GO:0035925">
    <property type="term" value="F:mRNA 3'-UTR AU-rich region binding"/>
    <property type="evidence" value="ECO:0007669"/>
    <property type="project" value="TreeGrafter"/>
</dbReference>
<feature type="domain" description="Exoribonuclease phosphorolytic" evidence="10">
    <location>
        <begin position="32"/>
        <end position="166"/>
    </location>
</feature>
<evidence type="ECO:0000256" key="3">
    <source>
        <dbReference type="ARBA" id="ARBA00006678"/>
    </source>
</evidence>
<dbReference type="GO" id="GO:0034473">
    <property type="term" value="P:U1 snRNA 3'-end processing"/>
    <property type="evidence" value="ECO:0007669"/>
    <property type="project" value="TreeGrafter"/>
</dbReference>
<dbReference type="InterPro" id="IPR027408">
    <property type="entry name" value="PNPase/RNase_PH_dom_sf"/>
</dbReference>
<dbReference type="SUPFAM" id="SSF55666">
    <property type="entry name" value="Ribonuclease PH domain 2-like"/>
    <property type="match status" value="1"/>
</dbReference>
<comment type="subcellular location">
    <subcellularLocation>
        <location evidence="1">Cytoplasm</location>
    </subcellularLocation>
    <subcellularLocation>
        <location evidence="2">Nucleus</location>
        <location evidence="2">Nucleolus</location>
    </subcellularLocation>
</comment>
<dbReference type="GO" id="GO:0005730">
    <property type="term" value="C:nucleolus"/>
    <property type="evidence" value="ECO:0007669"/>
    <property type="project" value="UniProtKB-SubCell"/>
</dbReference>
<dbReference type="InterPro" id="IPR020568">
    <property type="entry name" value="Ribosomal_Su5_D2-typ_SF"/>
</dbReference>
<evidence type="ECO:0000256" key="7">
    <source>
        <dbReference type="ARBA" id="ARBA00022884"/>
    </source>
</evidence>
<reference evidence="12 13" key="1">
    <citation type="submission" date="2020-11" db="EMBL/GenBank/DDBJ databases">
        <authorList>
            <person name="Wallbank WR R."/>
            <person name="Pardo Diaz C."/>
            <person name="Kozak K."/>
            <person name="Martin S."/>
            <person name="Jiggins C."/>
            <person name="Moest M."/>
            <person name="Warren A I."/>
            <person name="Generalovic N T."/>
            <person name="Byers J.R.P. K."/>
            <person name="Montejo-Kovacevich G."/>
            <person name="Yen C E."/>
        </authorList>
    </citation>
    <scope>NUCLEOTIDE SEQUENCE [LARGE SCALE GENOMIC DNA]</scope>
</reference>
<accession>A0A7R8UI48</accession>
<keyword evidence="6" id="KW-0271">Exosome</keyword>
<comment type="similarity">
    <text evidence="3">Belongs to the RNase PH family.</text>
</comment>
<dbReference type="FunFam" id="3.30.230.70:FF:000017">
    <property type="entry name" value="Exosome complex component Rrp42"/>
    <property type="match status" value="1"/>
</dbReference>
<evidence type="ECO:0000256" key="4">
    <source>
        <dbReference type="ARBA" id="ARBA00022490"/>
    </source>
</evidence>
<feature type="domain" description="Exoribonuclease phosphorolytic" evidence="11">
    <location>
        <begin position="193"/>
        <end position="256"/>
    </location>
</feature>
<dbReference type="GO" id="GO:0071038">
    <property type="term" value="P:TRAMP-dependent tRNA surveillance pathway"/>
    <property type="evidence" value="ECO:0007669"/>
    <property type="project" value="TreeGrafter"/>
</dbReference>
<evidence type="ECO:0000313" key="12">
    <source>
        <dbReference type="EMBL" id="CAD7080982.1"/>
    </source>
</evidence>
<dbReference type="GO" id="GO:0000467">
    <property type="term" value="P:exonucleolytic trimming to generate mature 3'-end of 5.8S rRNA from tricistronic rRNA transcript (SSU-rRNA, 5.8S rRNA, LSU-rRNA)"/>
    <property type="evidence" value="ECO:0007669"/>
    <property type="project" value="TreeGrafter"/>
</dbReference>
<dbReference type="GO" id="GO:0000177">
    <property type="term" value="C:cytoplasmic exosome (RNase complex)"/>
    <property type="evidence" value="ECO:0007669"/>
    <property type="project" value="TreeGrafter"/>
</dbReference>
<evidence type="ECO:0000256" key="5">
    <source>
        <dbReference type="ARBA" id="ARBA00022552"/>
    </source>
</evidence>
<dbReference type="GO" id="GO:0000176">
    <property type="term" value="C:nuclear exosome (RNase complex)"/>
    <property type="evidence" value="ECO:0007669"/>
    <property type="project" value="TreeGrafter"/>
</dbReference>
<dbReference type="CDD" id="cd11369">
    <property type="entry name" value="RNase_PH_RRP43"/>
    <property type="match status" value="1"/>
</dbReference>
<evidence type="ECO:0000313" key="13">
    <source>
        <dbReference type="Proteomes" id="UP000594454"/>
    </source>
</evidence>
<dbReference type="InterPro" id="IPR001247">
    <property type="entry name" value="ExoRNase_PH_dom1"/>
</dbReference>
<dbReference type="Pfam" id="PF03725">
    <property type="entry name" value="RNase_PH_C"/>
    <property type="match status" value="1"/>
</dbReference>
<evidence type="ECO:0000259" key="10">
    <source>
        <dbReference type="Pfam" id="PF01138"/>
    </source>
</evidence>
<dbReference type="GO" id="GO:0034476">
    <property type="term" value="P:U5 snRNA 3'-end processing"/>
    <property type="evidence" value="ECO:0007669"/>
    <property type="project" value="TreeGrafter"/>
</dbReference>
<dbReference type="OrthoDB" id="45882at2759"/>
<dbReference type="Gene3D" id="3.30.230.70">
    <property type="entry name" value="GHMP Kinase, N-terminal domain"/>
    <property type="match status" value="1"/>
</dbReference>
<dbReference type="InterPro" id="IPR036345">
    <property type="entry name" value="ExoRNase_PH_dom2_sf"/>
</dbReference>
<evidence type="ECO:0000259" key="11">
    <source>
        <dbReference type="Pfam" id="PF03725"/>
    </source>
</evidence>
<dbReference type="InterPro" id="IPR015847">
    <property type="entry name" value="ExoRNase_PH_dom2"/>
</dbReference>
<evidence type="ECO:0000256" key="2">
    <source>
        <dbReference type="ARBA" id="ARBA00004604"/>
    </source>
</evidence>
<proteinExistence type="inferred from homology"/>
<evidence type="ECO:0000256" key="9">
    <source>
        <dbReference type="ARBA" id="ARBA00030617"/>
    </source>
</evidence>
<dbReference type="EMBL" id="LR899010">
    <property type="protein sequence ID" value="CAD7080982.1"/>
    <property type="molecule type" value="Genomic_DNA"/>
</dbReference>
<dbReference type="Proteomes" id="UP000594454">
    <property type="component" value="Chromosome 2"/>
</dbReference>
<dbReference type="Pfam" id="PF01138">
    <property type="entry name" value="RNase_PH"/>
    <property type="match status" value="1"/>
</dbReference>
<dbReference type="AlphaFoldDB" id="A0A7R8UI48"/>
<dbReference type="GO" id="GO:0071035">
    <property type="term" value="P:nuclear polyadenylation-dependent rRNA catabolic process"/>
    <property type="evidence" value="ECO:0007669"/>
    <property type="project" value="TreeGrafter"/>
</dbReference>
<dbReference type="SUPFAM" id="SSF54211">
    <property type="entry name" value="Ribosomal protein S5 domain 2-like"/>
    <property type="match status" value="1"/>
</dbReference>
<keyword evidence="8" id="KW-0539">Nucleus</keyword>
<protein>
    <recommendedName>
        <fullName evidence="9">Ribosomal RNA-processing protein 43</fullName>
    </recommendedName>
</protein>
<dbReference type="GO" id="GO:0071028">
    <property type="term" value="P:nuclear mRNA surveillance"/>
    <property type="evidence" value="ECO:0007669"/>
    <property type="project" value="TreeGrafter"/>
</dbReference>
<evidence type="ECO:0000256" key="6">
    <source>
        <dbReference type="ARBA" id="ARBA00022835"/>
    </source>
</evidence>